<dbReference type="GO" id="GO:0015677">
    <property type="term" value="P:copper ion import"/>
    <property type="evidence" value="ECO:0007669"/>
    <property type="project" value="TreeGrafter"/>
</dbReference>
<evidence type="ECO:0000256" key="3">
    <source>
        <dbReference type="ARBA" id="ARBA00022723"/>
    </source>
</evidence>
<dbReference type="GO" id="GO:0005802">
    <property type="term" value="C:trans-Golgi network"/>
    <property type="evidence" value="ECO:0007669"/>
    <property type="project" value="TreeGrafter"/>
</dbReference>
<dbReference type="InterPro" id="IPR008250">
    <property type="entry name" value="ATPase_P-typ_transduc_dom_A_sf"/>
</dbReference>
<evidence type="ECO:0000313" key="9">
    <source>
        <dbReference type="EnsemblMetazoa" id="Aqu2.1.03279_001"/>
    </source>
</evidence>
<dbReference type="EnsemblMetazoa" id="Aqu2.1.03279_001">
    <property type="protein sequence ID" value="Aqu2.1.03279_001"/>
    <property type="gene ID" value="Aqu2.1.03279"/>
</dbReference>
<keyword evidence="5 7" id="KW-1133">Transmembrane helix</keyword>
<reference evidence="9" key="1">
    <citation type="submission" date="2017-05" db="UniProtKB">
        <authorList>
            <consortium name="EnsemblMetazoa"/>
        </authorList>
    </citation>
    <scope>IDENTIFICATION</scope>
</reference>
<keyword evidence="4" id="KW-1278">Translocase</keyword>
<dbReference type="GO" id="GO:0005524">
    <property type="term" value="F:ATP binding"/>
    <property type="evidence" value="ECO:0007669"/>
    <property type="project" value="InterPro"/>
</dbReference>
<dbReference type="GO" id="GO:0006878">
    <property type="term" value="P:intracellular copper ion homeostasis"/>
    <property type="evidence" value="ECO:0007669"/>
    <property type="project" value="TreeGrafter"/>
</dbReference>
<keyword evidence="3" id="KW-0479">Metal-binding</keyword>
<dbReference type="GO" id="GO:0005886">
    <property type="term" value="C:plasma membrane"/>
    <property type="evidence" value="ECO:0007669"/>
    <property type="project" value="TreeGrafter"/>
</dbReference>
<dbReference type="eggNOG" id="KOG0207">
    <property type="taxonomic scope" value="Eukaryota"/>
</dbReference>
<dbReference type="InParanoid" id="A0A1X7SME8"/>
<dbReference type="SUPFAM" id="SSF81665">
    <property type="entry name" value="Calcium ATPase, transmembrane domain M"/>
    <property type="match status" value="1"/>
</dbReference>
<proteinExistence type="predicted"/>
<dbReference type="InterPro" id="IPR059000">
    <property type="entry name" value="ATPase_P-type_domA"/>
</dbReference>
<evidence type="ECO:0000259" key="8">
    <source>
        <dbReference type="Pfam" id="PF00122"/>
    </source>
</evidence>
<dbReference type="NCBIfam" id="TIGR01494">
    <property type="entry name" value="ATPase_P-type"/>
    <property type="match status" value="1"/>
</dbReference>
<organism evidence="9">
    <name type="scientific">Amphimedon queenslandica</name>
    <name type="common">Sponge</name>
    <dbReference type="NCBI Taxonomy" id="400682"/>
    <lineage>
        <taxon>Eukaryota</taxon>
        <taxon>Metazoa</taxon>
        <taxon>Porifera</taxon>
        <taxon>Demospongiae</taxon>
        <taxon>Heteroscleromorpha</taxon>
        <taxon>Haplosclerida</taxon>
        <taxon>Niphatidae</taxon>
        <taxon>Amphimedon</taxon>
    </lineage>
</organism>
<evidence type="ECO:0000256" key="4">
    <source>
        <dbReference type="ARBA" id="ARBA00022967"/>
    </source>
</evidence>
<evidence type="ECO:0000256" key="6">
    <source>
        <dbReference type="ARBA" id="ARBA00023136"/>
    </source>
</evidence>
<dbReference type="Gene3D" id="2.70.150.10">
    <property type="entry name" value="Calcium-transporting ATPase, cytoplasmic transduction domain A"/>
    <property type="match status" value="1"/>
</dbReference>
<evidence type="ECO:0000256" key="7">
    <source>
        <dbReference type="SAM" id="Phobius"/>
    </source>
</evidence>
<feature type="domain" description="P-type ATPase A" evidence="8">
    <location>
        <begin position="56"/>
        <end position="146"/>
    </location>
</feature>
<evidence type="ECO:0000256" key="2">
    <source>
        <dbReference type="ARBA" id="ARBA00022692"/>
    </source>
</evidence>
<keyword evidence="2 7" id="KW-0812">Transmembrane</keyword>
<dbReference type="InterPro" id="IPR023298">
    <property type="entry name" value="ATPase_P-typ_TM_dom_sf"/>
</dbReference>
<dbReference type="OrthoDB" id="432719at2759"/>
<dbReference type="PANTHER" id="PTHR43520">
    <property type="entry name" value="ATP7, ISOFORM B"/>
    <property type="match status" value="1"/>
</dbReference>
<name>A0A1X7SME8_AMPQE</name>
<dbReference type="SUPFAM" id="SSF81653">
    <property type="entry name" value="Calcium ATPase, transduction domain A"/>
    <property type="match status" value="1"/>
</dbReference>
<dbReference type="InterPro" id="IPR001757">
    <property type="entry name" value="P_typ_ATPase"/>
</dbReference>
<comment type="subcellular location">
    <subcellularLocation>
        <location evidence="1">Endomembrane system</location>
        <topology evidence="1">Multi-pass membrane protein</topology>
    </subcellularLocation>
</comment>
<dbReference type="GO" id="GO:0016887">
    <property type="term" value="F:ATP hydrolysis activity"/>
    <property type="evidence" value="ECO:0007669"/>
    <property type="project" value="InterPro"/>
</dbReference>
<dbReference type="STRING" id="400682.A0A1X7SME8"/>
<evidence type="ECO:0000256" key="1">
    <source>
        <dbReference type="ARBA" id="ARBA00004127"/>
    </source>
</evidence>
<accession>A0A1X7SME8</accession>
<dbReference type="AlphaFoldDB" id="A0A1X7SME8"/>
<protein>
    <recommendedName>
        <fullName evidence="8">P-type ATPase A domain-containing protein</fullName>
    </recommendedName>
</protein>
<feature type="transmembrane region" description="Helical" evidence="7">
    <location>
        <begin position="162"/>
        <end position="184"/>
    </location>
</feature>
<evidence type="ECO:0000256" key="5">
    <source>
        <dbReference type="ARBA" id="ARBA00022989"/>
    </source>
</evidence>
<dbReference type="GO" id="GO:0043682">
    <property type="term" value="F:P-type divalent copper transporter activity"/>
    <property type="evidence" value="ECO:0007669"/>
    <property type="project" value="TreeGrafter"/>
</dbReference>
<dbReference type="PANTHER" id="PTHR43520:SF8">
    <property type="entry name" value="P-TYPE CU(+) TRANSPORTER"/>
    <property type="match status" value="1"/>
</dbReference>
<dbReference type="Pfam" id="PF00122">
    <property type="entry name" value="E1-E2_ATPase"/>
    <property type="match status" value="1"/>
</dbReference>
<dbReference type="GO" id="GO:0005507">
    <property type="term" value="F:copper ion binding"/>
    <property type="evidence" value="ECO:0007669"/>
    <property type="project" value="TreeGrafter"/>
</dbReference>
<sequence length="186" mass="20415">MKTFFETPPMLLMFVSLGRWLEYIAKGKTSEALAKLMSLQATEARLVTTPTDPPTDEVEEMIPVELVQRGDKIRVRPGEKVPVDAIVVEGQSKTDESLITGESMPVSKKPGDSVIGGSVNQNGVLLIKATHIGSDAMLSQIVRLVEEAQTSKAPIQRIADRIAGYFVPLILILSFITFVCWLIAYQ</sequence>
<dbReference type="FunFam" id="2.70.150.10:FF:000002">
    <property type="entry name" value="Copper-transporting ATPase 1, putative"/>
    <property type="match status" value="1"/>
</dbReference>
<keyword evidence="6 7" id="KW-0472">Membrane</keyword>
<dbReference type="GO" id="GO:0060003">
    <property type="term" value="P:copper ion export"/>
    <property type="evidence" value="ECO:0007669"/>
    <property type="project" value="TreeGrafter"/>
</dbReference>